<feature type="transmembrane region" description="Helical" evidence="2">
    <location>
        <begin position="98"/>
        <end position="120"/>
    </location>
</feature>
<keyword evidence="4" id="KW-1185">Reference proteome</keyword>
<comment type="similarity">
    <text evidence="1">Belongs to the cornifelin family.</text>
</comment>
<name>A0A8C4R4N0_EPTBU</name>
<evidence type="ECO:0000256" key="2">
    <source>
        <dbReference type="SAM" id="Phobius"/>
    </source>
</evidence>
<keyword evidence="2" id="KW-1133">Transmembrane helix</keyword>
<proteinExistence type="inferred from homology"/>
<dbReference type="InterPro" id="IPR006461">
    <property type="entry name" value="PLAC_motif_containing"/>
</dbReference>
<dbReference type="NCBIfam" id="TIGR01571">
    <property type="entry name" value="A_thal_Cys_rich"/>
    <property type="match status" value="1"/>
</dbReference>
<evidence type="ECO:0000256" key="1">
    <source>
        <dbReference type="ARBA" id="ARBA00009024"/>
    </source>
</evidence>
<dbReference type="PANTHER" id="PTHR15907">
    <property type="entry name" value="DUF614 FAMILY PROTEIN-RELATED"/>
    <property type="match status" value="1"/>
</dbReference>
<reference evidence="3" key="1">
    <citation type="submission" date="2025-08" db="UniProtKB">
        <authorList>
            <consortium name="Ensembl"/>
        </authorList>
    </citation>
    <scope>IDENTIFICATION</scope>
</reference>
<dbReference type="Ensembl" id="ENSEBUT00000024644.1">
    <property type="protein sequence ID" value="ENSEBUP00000024068.1"/>
    <property type="gene ID" value="ENSEBUG00000014820.1"/>
</dbReference>
<keyword evidence="2" id="KW-0472">Membrane</keyword>
<organism evidence="3 4">
    <name type="scientific">Eptatretus burgeri</name>
    <name type="common">Inshore hagfish</name>
    <dbReference type="NCBI Taxonomy" id="7764"/>
    <lineage>
        <taxon>Eukaryota</taxon>
        <taxon>Metazoa</taxon>
        <taxon>Chordata</taxon>
        <taxon>Craniata</taxon>
        <taxon>Vertebrata</taxon>
        <taxon>Cyclostomata</taxon>
        <taxon>Myxini</taxon>
        <taxon>Myxiniformes</taxon>
        <taxon>Myxinidae</taxon>
        <taxon>Eptatretinae</taxon>
        <taxon>Eptatretus</taxon>
    </lineage>
</organism>
<dbReference type="GeneTree" id="ENSGT00940000174106"/>
<evidence type="ECO:0000313" key="3">
    <source>
        <dbReference type="Ensembl" id="ENSEBUP00000024068.1"/>
    </source>
</evidence>
<evidence type="ECO:0000313" key="4">
    <source>
        <dbReference type="Proteomes" id="UP000694388"/>
    </source>
</evidence>
<dbReference type="Pfam" id="PF04749">
    <property type="entry name" value="PLAC8"/>
    <property type="match status" value="1"/>
</dbReference>
<dbReference type="Proteomes" id="UP000694388">
    <property type="component" value="Unplaced"/>
</dbReference>
<accession>A0A8C4R4N0</accession>
<keyword evidence="2" id="KW-0812">Transmembrane</keyword>
<dbReference type="AlphaFoldDB" id="A0A8C4R4N0"/>
<dbReference type="OMA" id="EDVCCAC"/>
<reference evidence="3" key="2">
    <citation type="submission" date="2025-09" db="UniProtKB">
        <authorList>
            <consortium name="Ensembl"/>
        </authorList>
    </citation>
    <scope>IDENTIFICATION</scope>
</reference>
<sequence>MVSVSMFSNPTLLCLATLSALIALPLASFRLFDSLPTFEETTQISVFSVFCFSFHHLQSLTMGDWSHGLCGCLGDCGLCIQTFCCPCVTAGQNAEATDVGGCCLCGLAFFVPFLGCFFTARSRQKAREMKQIQGSFVGDVCCTLCCPACVLVQTARELKTPTPQQMNRA</sequence>
<protein>
    <submittedName>
        <fullName evidence="3">Uncharacterized protein</fullName>
    </submittedName>
</protein>